<evidence type="ECO:0000313" key="2">
    <source>
        <dbReference type="Proteomes" id="UP000285875"/>
    </source>
</evidence>
<gene>
    <name evidence="1" type="ORF">C0Z10_02075</name>
</gene>
<dbReference type="Pfam" id="PF01593">
    <property type="entry name" value="Amino_oxidase"/>
    <property type="match status" value="1"/>
</dbReference>
<name>A0A3Q9UH96_9ACTN</name>
<sequence length="466" mass="47544">MDRVDAVVIGGGMAGLIAAWQFTRAGLRPVLLESRGYTGGLVAGSTIAGVSYDIGAEGWAVRIPDTEALAGELGLTVEYPRAAPSWVWFDDGPFAMPVRAILGIPADLGAPDVLTALGVEGARRAAELDSRPVPETLPADLGSLVEQRMGSQVLGRLVAPIAGGIHAADPHLLATEVVSPGLTDAVHRAGSLAGAVALLKGDGPVKPVVASVSGGMFLMPQTLAAQILEAGGRILTRTGARGLSRGGEGWIVNAASTHRGVDPALPPEPDGDPLDLTAPRVVVACSAVTARPLLGQVIDVDGPELTPGAPIAHVNLAIRAPGLDDSPRGNGMLVASGSTGVQAKALTHLSAKWPSLTASCPTGLHLLRISYGRGGQQAQELSVEQAVADAAALTGVSLRADQVVDSQIIHWTGALAPTTPETRSWVQGLHSRIADQQGLGLTGAWASGSGIAALVPHARRTAERLV</sequence>
<protein>
    <submittedName>
        <fullName evidence="1">FAD-dependent oxidoreductase</fullName>
    </submittedName>
</protein>
<dbReference type="RefSeq" id="WP_097798318.1">
    <property type="nucleotide sequence ID" value="NZ_CP025570.1"/>
</dbReference>
<dbReference type="KEGG" id="aji:C0Z10_02075"/>
<dbReference type="GO" id="GO:0016491">
    <property type="term" value="F:oxidoreductase activity"/>
    <property type="evidence" value="ECO:0007669"/>
    <property type="project" value="InterPro"/>
</dbReference>
<dbReference type="SUPFAM" id="SSF51905">
    <property type="entry name" value="FAD/NAD(P)-binding domain"/>
    <property type="match status" value="1"/>
</dbReference>
<dbReference type="Gene3D" id="3.50.50.60">
    <property type="entry name" value="FAD/NAD(P)-binding domain"/>
    <property type="match status" value="1"/>
</dbReference>
<dbReference type="InterPro" id="IPR002937">
    <property type="entry name" value="Amino_oxidase"/>
</dbReference>
<dbReference type="SUPFAM" id="SSF54373">
    <property type="entry name" value="FAD-linked reductases, C-terminal domain"/>
    <property type="match status" value="1"/>
</dbReference>
<reference evidence="2" key="1">
    <citation type="submission" date="2017-12" db="EMBL/GenBank/DDBJ databases">
        <title>Whole genome sequencing of Acidipropionibacterium jensenii strains JS279 and JS280.</title>
        <authorList>
            <person name="Deptula P."/>
            <person name="Laine P."/>
            <person name="Smolander O.-P."/>
            <person name="Paulin L."/>
            <person name="Auvinen P."/>
            <person name="Varmanen P."/>
        </authorList>
    </citation>
    <scope>NUCLEOTIDE SEQUENCE [LARGE SCALE GENOMIC DNA]</scope>
    <source>
        <strain evidence="2">JS280</strain>
    </source>
</reference>
<dbReference type="InterPro" id="IPR050464">
    <property type="entry name" value="Zeta_carotene_desat/Oxidored"/>
</dbReference>
<dbReference type="EMBL" id="CP025570">
    <property type="protein sequence ID" value="AZZ38735.1"/>
    <property type="molecule type" value="Genomic_DNA"/>
</dbReference>
<dbReference type="PANTHER" id="PTHR42923">
    <property type="entry name" value="PROTOPORPHYRINOGEN OXIDASE"/>
    <property type="match status" value="1"/>
</dbReference>
<dbReference type="Gene3D" id="3.90.660.20">
    <property type="entry name" value="Protoporphyrinogen oxidase, mitochondrial, domain 2"/>
    <property type="match status" value="1"/>
</dbReference>
<accession>A0A3Q9UH96</accession>
<organism evidence="1 2">
    <name type="scientific">Acidipropionibacterium jensenii</name>
    <dbReference type="NCBI Taxonomy" id="1749"/>
    <lineage>
        <taxon>Bacteria</taxon>
        <taxon>Bacillati</taxon>
        <taxon>Actinomycetota</taxon>
        <taxon>Actinomycetes</taxon>
        <taxon>Propionibacteriales</taxon>
        <taxon>Propionibacteriaceae</taxon>
        <taxon>Acidipropionibacterium</taxon>
    </lineage>
</organism>
<dbReference type="PANTHER" id="PTHR42923:SF3">
    <property type="entry name" value="PROTOPORPHYRINOGEN OXIDASE"/>
    <property type="match status" value="1"/>
</dbReference>
<dbReference type="InterPro" id="IPR036188">
    <property type="entry name" value="FAD/NAD-bd_sf"/>
</dbReference>
<proteinExistence type="predicted"/>
<evidence type="ECO:0000313" key="1">
    <source>
        <dbReference type="EMBL" id="AZZ38735.1"/>
    </source>
</evidence>
<dbReference type="Proteomes" id="UP000285875">
    <property type="component" value="Chromosome"/>
</dbReference>
<dbReference type="GeneID" id="82884776"/>
<dbReference type="AlphaFoldDB" id="A0A3Q9UH96"/>
<dbReference type="Gene3D" id="1.10.3110.10">
    <property type="entry name" value="protoporphyrinogen ix oxidase, domain 3"/>
    <property type="match status" value="1"/>
</dbReference>